<feature type="compositionally biased region" description="Acidic residues" evidence="12">
    <location>
        <begin position="77"/>
        <end position="88"/>
    </location>
</feature>
<feature type="domain" description="C2H2-type" evidence="13">
    <location>
        <begin position="427"/>
        <end position="454"/>
    </location>
</feature>
<evidence type="ECO:0000256" key="5">
    <source>
        <dbReference type="ARBA" id="ARBA00022771"/>
    </source>
</evidence>
<dbReference type="FunFam" id="3.30.160.60:FF:000325">
    <property type="entry name" value="ZFP90 zinc finger protein"/>
    <property type="match status" value="1"/>
</dbReference>
<dbReference type="GO" id="GO:0008270">
    <property type="term" value="F:zinc ion binding"/>
    <property type="evidence" value="ECO:0007669"/>
    <property type="project" value="UniProtKB-KW"/>
</dbReference>
<evidence type="ECO:0000313" key="15">
    <source>
        <dbReference type="Proteomes" id="UP000759131"/>
    </source>
</evidence>
<dbReference type="GO" id="GO:0005634">
    <property type="term" value="C:nucleus"/>
    <property type="evidence" value="ECO:0007669"/>
    <property type="project" value="UniProtKB-SubCell"/>
</dbReference>
<dbReference type="AlphaFoldDB" id="A0A7R9KET2"/>
<accession>A0A7R9KET2</accession>
<reference evidence="14" key="1">
    <citation type="submission" date="2020-11" db="EMBL/GenBank/DDBJ databases">
        <authorList>
            <person name="Tran Van P."/>
        </authorList>
    </citation>
    <scope>NUCLEOTIDE SEQUENCE</scope>
</reference>
<dbReference type="GO" id="GO:0000977">
    <property type="term" value="F:RNA polymerase II transcription regulatory region sequence-specific DNA binding"/>
    <property type="evidence" value="ECO:0007669"/>
    <property type="project" value="TreeGrafter"/>
</dbReference>
<feature type="domain" description="C2H2-type" evidence="13">
    <location>
        <begin position="547"/>
        <end position="574"/>
    </location>
</feature>
<feature type="domain" description="C2H2-type" evidence="13">
    <location>
        <begin position="515"/>
        <end position="544"/>
    </location>
</feature>
<keyword evidence="4" id="KW-0677">Repeat</keyword>
<dbReference type="GO" id="GO:0000981">
    <property type="term" value="F:DNA-binding transcription factor activity, RNA polymerase II-specific"/>
    <property type="evidence" value="ECO:0007669"/>
    <property type="project" value="TreeGrafter"/>
</dbReference>
<keyword evidence="8" id="KW-0238">DNA-binding</keyword>
<dbReference type="PANTHER" id="PTHR24381">
    <property type="entry name" value="ZINC FINGER PROTEIN"/>
    <property type="match status" value="1"/>
</dbReference>
<feature type="domain" description="C2H2-type" evidence="13">
    <location>
        <begin position="575"/>
        <end position="602"/>
    </location>
</feature>
<feature type="domain" description="C2H2-type" evidence="13">
    <location>
        <begin position="300"/>
        <end position="328"/>
    </location>
</feature>
<evidence type="ECO:0000256" key="8">
    <source>
        <dbReference type="ARBA" id="ARBA00023125"/>
    </source>
</evidence>
<sequence>MGSICMENPKSFGIKINMNSMDTTEDNHICIRCKQTINGLDNYVEHRKSGNCEPMSAHKYFNHLQLQCKYKSHSNDEDIDDEEEEDVDDNRSARSGTSDGNLSFNNTDEEVSEEEVDIYRPPNNFTGGKWKPGSHPQVSSTHRSNVPIISSYVTDSSSDGSEFYGHHKRRTSNQSIKSSAEESDQLFTDKSPNNYTASHSKSGKQLVGLSNQICSFYTNQSNTYFWHLTTSQHNSKVNSRNTHFECQICCETCDDVEKLMAHMESNQSIHVNSSGPLIVFKLYKIKKKCDNLVNGLNNRFVCDFCGIVFNFKSHLKRHTISQHIRRVAFPDLIKSNFIGDNPQYCCLKCDFKTDKQSTHLLHSMNHELPVPSTPITDTNTDFKTRNTFKKHHIRRTEDKYNCPVCNNAYICRELKQHINIHLNENPFECIVCEKKFSKLVYLRNHEKTHSSIKDKVCGTCGARFALNKLLKTHMKTHDSNRDRNVTCNVCGAQFYSKPILESHMKRHLPKADRPFKCEFPDCRYAFVNNSELLAHQRVHTSTDDKVLLCDQCGYKTKSVSALRKHYRQHTGDKPFECEFCDFKAYVSSNLNRHLRIHTGVKPYHCPYCRYFNHF</sequence>
<evidence type="ECO:0000256" key="6">
    <source>
        <dbReference type="ARBA" id="ARBA00022833"/>
    </source>
</evidence>
<evidence type="ECO:0000256" key="1">
    <source>
        <dbReference type="ARBA" id="ARBA00004123"/>
    </source>
</evidence>
<keyword evidence="3" id="KW-0479">Metal-binding</keyword>
<evidence type="ECO:0000256" key="9">
    <source>
        <dbReference type="ARBA" id="ARBA00023163"/>
    </source>
</evidence>
<evidence type="ECO:0000313" key="14">
    <source>
        <dbReference type="EMBL" id="CAD7621430.1"/>
    </source>
</evidence>
<keyword evidence="7" id="KW-0805">Transcription regulation</keyword>
<dbReference type="OrthoDB" id="6484548at2759"/>
<gene>
    <name evidence="14" type="ORF">OSB1V03_LOCUS1901</name>
</gene>
<dbReference type="EMBL" id="CAJPIZ010000610">
    <property type="protein sequence ID" value="CAG2101860.1"/>
    <property type="molecule type" value="Genomic_DNA"/>
</dbReference>
<dbReference type="SUPFAM" id="SSF57667">
    <property type="entry name" value="beta-beta-alpha zinc fingers"/>
    <property type="match status" value="3"/>
</dbReference>
<evidence type="ECO:0000259" key="13">
    <source>
        <dbReference type="PROSITE" id="PS50157"/>
    </source>
</evidence>
<dbReference type="InterPro" id="IPR036236">
    <property type="entry name" value="Znf_C2H2_sf"/>
</dbReference>
<keyword evidence="5 11" id="KW-0863">Zinc-finger</keyword>
<comment type="subcellular location">
    <subcellularLocation>
        <location evidence="1">Nucleus</location>
    </subcellularLocation>
</comment>
<feature type="region of interest" description="Disordered" evidence="12">
    <location>
        <begin position="74"/>
        <end position="182"/>
    </location>
</feature>
<dbReference type="SMART" id="SM00355">
    <property type="entry name" value="ZnF_C2H2"/>
    <property type="match status" value="10"/>
</dbReference>
<keyword evidence="10" id="KW-0539">Nucleus</keyword>
<feature type="compositionally biased region" description="Polar residues" evidence="12">
    <location>
        <begin position="93"/>
        <end position="106"/>
    </location>
</feature>
<dbReference type="EMBL" id="OC855185">
    <property type="protein sequence ID" value="CAD7621430.1"/>
    <property type="molecule type" value="Genomic_DNA"/>
</dbReference>
<feature type="domain" description="C2H2-type" evidence="13">
    <location>
        <begin position="455"/>
        <end position="482"/>
    </location>
</feature>
<keyword evidence="6" id="KW-0862">Zinc</keyword>
<evidence type="ECO:0000256" key="12">
    <source>
        <dbReference type="SAM" id="MobiDB-lite"/>
    </source>
</evidence>
<feature type="compositionally biased region" description="Acidic residues" evidence="12">
    <location>
        <begin position="107"/>
        <end position="116"/>
    </location>
</feature>
<dbReference type="Pfam" id="PF00096">
    <property type="entry name" value="zf-C2H2"/>
    <property type="match status" value="3"/>
</dbReference>
<dbReference type="Proteomes" id="UP000759131">
    <property type="component" value="Unassembled WGS sequence"/>
</dbReference>
<dbReference type="PROSITE" id="PS50157">
    <property type="entry name" value="ZINC_FINGER_C2H2_2"/>
    <property type="match status" value="7"/>
</dbReference>
<keyword evidence="15" id="KW-1185">Reference proteome</keyword>
<dbReference type="PROSITE" id="PS00028">
    <property type="entry name" value="ZINC_FINGER_C2H2_1"/>
    <property type="match status" value="5"/>
</dbReference>
<feature type="compositionally biased region" description="Low complexity" evidence="12">
    <location>
        <begin position="150"/>
        <end position="161"/>
    </location>
</feature>
<dbReference type="PANTHER" id="PTHR24381:SF393">
    <property type="entry name" value="CHROMATIN-LINKED ADAPTOR FOR MSL PROTEINS, ISOFORM B"/>
    <property type="match status" value="1"/>
</dbReference>
<evidence type="ECO:0000256" key="10">
    <source>
        <dbReference type="ARBA" id="ARBA00023242"/>
    </source>
</evidence>
<dbReference type="FunFam" id="3.30.160.60:FF:000446">
    <property type="entry name" value="Zinc finger protein"/>
    <property type="match status" value="1"/>
</dbReference>
<dbReference type="InterPro" id="IPR013087">
    <property type="entry name" value="Znf_C2H2_type"/>
</dbReference>
<name>A0A7R9KET2_9ACAR</name>
<organism evidence="14">
    <name type="scientific">Medioppia subpectinata</name>
    <dbReference type="NCBI Taxonomy" id="1979941"/>
    <lineage>
        <taxon>Eukaryota</taxon>
        <taxon>Metazoa</taxon>
        <taxon>Ecdysozoa</taxon>
        <taxon>Arthropoda</taxon>
        <taxon>Chelicerata</taxon>
        <taxon>Arachnida</taxon>
        <taxon>Acari</taxon>
        <taxon>Acariformes</taxon>
        <taxon>Sarcoptiformes</taxon>
        <taxon>Oribatida</taxon>
        <taxon>Brachypylina</taxon>
        <taxon>Oppioidea</taxon>
        <taxon>Oppiidae</taxon>
        <taxon>Medioppia</taxon>
    </lineage>
</organism>
<evidence type="ECO:0000256" key="4">
    <source>
        <dbReference type="ARBA" id="ARBA00022737"/>
    </source>
</evidence>
<proteinExistence type="inferred from homology"/>
<evidence type="ECO:0000256" key="2">
    <source>
        <dbReference type="ARBA" id="ARBA00006991"/>
    </source>
</evidence>
<evidence type="ECO:0000256" key="3">
    <source>
        <dbReference type="ARBA" id="ARBA00022723"/>
    </source>
</evidence>
<evidence type="ECO:0000256" key="11">
    <source>
        <dbReference type="PROSITE-ProRule" id="PRU00042"/>
    </source>
</evidence>
<dbReference type="Gene3D" id="3.30.160.60">
    <property type="entry name" value="Classic Zinc Finger"/>
    <property type="match status" value="6"/>
</dbReference>
<feature type="compositionally biased region" description="Polar residues" evidence="12">
    <location>
        <begin position="136"/>
        <end position="148"/>
    </location>
</feature>
<dbReference type="FunFam" id="3.30.160.60:FF:001370">
    <property type="entry name" value="Zinc finger protein"/>
    <property type="match status" value="1"/>
</dbReference>
<feature type="domain" description="C2H2-type" evidence="13">
    <location>
        <begin position="485"/>
        <end position="512"/>
    </location>
</feature>
<evidence type="ECO:0000256" key="7">
    <source>
        <dbReference type="ARBA" id="ARBA00023015"/>
    </source>
</evidence>
<keyword evidence="9" id="KW-0804">Transcription</keyword>
<comment type="similarity">
    <text evidence="2">Belongs to the krueppel C2H2-type zinc-finger protein family.</text>
</comment>
<protein>
    <recommendedName>
        <fullName evidence="13">C2H2-type domain-containing protein</fullName>
    </recommendedName>
</protein>